<reference evidence="2 3" key="1">
    <citation type="submission" date="2020-08" db="EMBL/GenBank/DDBJ databases">
        <title>Genomic Encyclopedia of Type Strains, Phase III (KMG-III): the genomes of soil and plant-associated and newly described type strains.</title>
        <authorList>
            <person name="Whitman W."/>
        </authorList>
    </citation>
    <scope>NUCLEOTIDE SEQUENCE [LARGE SCALE GENOMIC DNA]</scope>
    <source>
        <strain evidence="2 3">CECT 8712</strain>
    </source>
</reference>
<sequence length="81" mass="9313">MSDRAEKDILATIESLMEEERALRATPGGLSPQEGSRMREVERSLDQCWDLLRQRRARAEQGRDPDEAEVRPASQVEDYPQ</sequence>
<feature type="region of interest" description="Disordered" evidence="1">
    <location>
        <begin position="56"/>
        <end position="81"/>
    </location>
</feature>
<dbReference type="InterPro" id="IPR020311">
    <property type="entry name" value="Uncharacterised_Rv0898c"/>
</dbReference>
<organism evidence="2 3">
    <name type="scientific">Nocardiopsis algeriensis</name>
    <dbReference type="NCBI Taxonomy" id="1478215"/>
    <lineage>
        <taxon>Bacteria</taxon>
        <taxon>Bacillati</taxon>
        <taxon>Actinomycetota</taxon>
        <taxon>Actinomycetes</taxon>
        <taxon>Streptosporangiales</taxon>
        <taxon>Nocardiopsidaceae</taxon>
        <taxon>Nocardiopsis</taxon>
    </lineage>
</organism>
<dbReference type="Pfam" id="PF10944">
    <property type="entry name" value="DUF2630"/>
    <property type="match status" value="1"/>
</dbReference>
<evidence type="ECO:0000313" key="3">
    <source>
        <dbReference type="Proteomes" id="UP000536604"/>
    </source>
</evidence>
<comment type="caution">
    <text evidence="2">The sequence shown here is derived from an EMBL/GenBank/DDBJ whole genome shotgun (WGS) entry which is preliminary data.</text>
</comment>
<keyword evidence="3" id="KW-1185">Reference proteome</keyword>
<accession>A0A841IM35</accession>
<gene>
    <name evidence="2" type="ORF">FHS13_001165</name>
</gene>
<evidence type="ECO:0000256" key="1">
    <source>
        <dbReference type="SAM" id="MobiDB-lite"/>
    </source>
</evidence>
<proteinExistence type="predicted"/>
<dbReference type="EMBL" id="JACHJO010000003">
    <property type="protein sequence ID" value="MBB6119230.1"/>
    <property type="molecule type" value="Genomic_DNA"/>
</dbReference>
<name>A0A841IM35_9ACTN</name>
<evidence type="ECO:0008006" key="4">
    <source>
        <dbReference type="Google" id="ProtNLM"/>
    </source>
</evidence>
<dbReference type="RefSeq" id="WP_184288637.1">
    <property type="nucleotide sequence ID" value="NZ_JACHJO010000003.1"/>
</dbReference>
<dbReference type="Proteomes" id="UP000536604">
    <property type="component" value="Unassembled WGS sequence"/>
</dbReference>
<dbReference type="AlphaFoldDB" id="A0A841IM35"/>
<evidence type="ECO:0000313" key="2">
    <source>
        <dbReference type="EMBL" id="MBB6119230.1"/>
    </source>
</evidence>
<protein>
    <recommendedName>
        <fullName evidence="4">DUF2630 family protein</fullName>
    </recommendedName>
</protein>
<feature type="region of interest" description="Disordered" evidence="1">
    <location>
        <begin position="22"/>
        <end position="42"/>
    </location>
</feature>
<feature type="compositionally biased region" description="Basic and acidic residues" evidence="1">
    <location>
        <begin position="57"/>
        <end position="70"/>
    </location>
</feature>